<comment type="caution">
    <text evidence="3">The sequence shown here is derived from an EMBL/GenBank/DDBJ whole genome shotgun (WGS) entry which is preliminary data.</text>
</comment>
<sequence>MSDMSYTTKEKSQFMNVQGGEKKVMKKILSVALSTAMAFSMFASVAFGETAKVTPQQAFDALAAKGVVNGFPDGKAHLDKDLTRGEFAKIVTKLFGLTEVTGKLSYNDKGYNAKNWAVPYIEAVTAAGLMQGQDTVKGIFNYNGKVTVEEVAKVLAIALKLEQPTTTDNSASVWAKGYAQAVINAGLVEKTANFKANALRSLVVETAYYADQIGKVPTLTVASAEAVSPTKVVVTFSDKTTANVELTTALVAGVETTINFKHLEKDYTAKVTLQAPKVVSVTAPNAKQLVVKFNRAIDGETLVENTANGAKLIDEVVKVTRVNNSDQLVNANNANVVLASDGTEAWITFAGSEYLKGTYTVVIKDSVKTTAGEAIPAFTNLLTVADTTAPTVASVSSVAKTTTNKVYVKLSEPVKTAGLIAYVNGAPASVSRDTYAPLDEVTLNTGSALTSGATYDVSLTNLTDYAGNVANPNPTKASVTVTADSAAPTIVSATAEGDKKVKVVFNKNIDFNSLVGSVRLLDPNGELKSVMQINAGVDGKTFILTSTMASLPESGTFTGTIVFGASVRDTLGNTLGTALSQPITFTKDTVAPTVTSVTYKAGTGITIKFSEEVTYGNVNGLTLINDSTGVANTDLVYTGRSNDGKSLTFKVGTTAVVGAQTLRLPAGLAADTSYAKNKSAATVLPVTGSSASTDTERPTVISAVYQTEVETSADYVIRVTATDNSELNIKSLQDNNSYTLADAALPVGSYVTLLPATSGSTTRVAEVHIPKSSISETKNYKFTVAGIVDTAGNGLDVAFEQVIKLGDRVRPTLSSAVVSASDSKTMILTFSEVVKNADAGDFIFTLNGTPVDPSSFATIGNASAADKFYVTFNDANGVIDLNGNTVYTLSVKVRDVAPIANITDVEGNKVNTGTSITVK</sequence>
<reference evidence="3 4" key="1">
    <citation type="submission" date="2021-03" db="EMBL/GenBank/DDBJ databases">
        <title>Genomic Encyclopedia of Type Strains, Phase IV (KMG-IV): sequencing the most valuable type-strain genomes for metagenomic binning, comparative biology and taxonomic classification.</title>
        <authorList>
            <person name="Goeker M."/>
        </authorList>
    </citation>
    <scope>NUCLEOTIDE SEQUENCE [LARGE SCALE GENOMIC DNA]</scope>
    <source>
        <strain evidence="3 4">DSM 101953</strain>
    </source>
</reference>
<name>A0ABS4NKU4_9BACL</name>
<evidence type="ECO:0000313" key="3">
    <source>
        <dbReference type="EMBL" id="MBP2109977.1"/>
    </source>
</evidence>
<dbReference type="InterPro" id="IPR014755">
    <property type="entry name" value="Cu-Rt/internalin_Ig-like"/>
</dbReference>
<evidence type="ECO:0000256" key="1">
    <source>
        <dbReference type="ARBA" id="ARBA00022729"/>
    </source>
</evidence>
<dbReference type="RefSeq" id="WP_209868431.1">
    <property type="nucleotide sequence ID" value="NZ_JAGGLV010000001.1"/>
</dbReference>
<dbReference type="InterPro" id="IPR001119">
    <property type="entry name" value="SLH_dom"/>
</dbReference>
<protein>
    <recommendedName>
        <fullName evidence="2">SLH domain-containing protein</fullName>
    </recommendedName>
</protein>
<dbReference type="PROSITE" id="PS51272">
    <property type="entry name" value="SLH"/>
    <property type="match status" value="2"/>
</dbReference>
<feature type="domain" description="SLH" evidence="2">
    <location>
        <begin position="104"/>
        <end position="169"/>
    </location>
</feature>
<dbReference type="Proteomes" id="UP000773462">
    <property type="component" value="Unassembled WGS sequence"/>
</dbReference>
<dbReference type="EMBL" id="JAGGLV010000001">
    <property type="protein sequence ID" value="MBP2109977.1"/>
    <property type="molecule type" value="Genomic_DNA"/>
</dbReference>
<proteinExistence type="predicted"/>
<dbReference type="Gene3D" id="2.60.40.1220">
    <property type="match status" value="3"/>
</dbReference>
<organism evidence="3 4">
    <name type="scientific">Paenibacillus silagei</name>
    <dbReference type="NCBI Taxonomy" id="1670801"/>
    <lineage>
        <taxon>Bacteria</taxon>
        <taxon>Bacillati</taxon>
        <taxon>Bacillota</taxon>
        <taxon>Bacilli</taxon>
        <taxon>Bacillales</taxon>
        <taxon>Paenibacillaceae</taxon>
        <taxon>Paenibacillus</taxon>
    </lineage>
</organism>
<feature type="domain" description="SLH" evidence="2">
    <location>
        <begin position="42"/>
        <end position="103"/>
    </location>
</feature>
<accession>A0ABS4NKU4</accession>
<evidence type="ECO:0000259" key="2">
    <source>
        <dbReference type="PROSITE" id="PS51272"/>
    </source>
</evidence>
<keyword evidence="1" id="KW-0732">Signal</keyword>
<gene>
    <name evidence="3" type="ORF">J2Z70_000116</name>
</gene>
<evidence type="ECO:0000313" key="4">
    <source>
        <dbReference type="Proteomes" id="UP000773462"/>
    </source>
</evidence>
<keyword evidence="4" id="KW-1185">Reference proteome</keyword>